<dbReference type="EMBL" id="JABCIY010000030">
    <property type="protein sequence ID" value="KAF7196205.1"/>
    <property type="molecule type" value="Genomic_DNA"/>
</dbReference>
<dbReference type="PANTHER" id="PTHR48022">
    <property type="entry name" value="PLASTIDIC GLUCOSE TRANSPORTER 4"/>
    <property type="match status" value="1"/>
</dbReference>
<feature type="transmembrane region" description="Helical" evidence="9">
    <location>
        <begin position="393"/>
        <end position="414"/>
    </location>
</feature>
<protein>
    <submittedName>
        <fullName evidence="11">Sugar transporter STL1</fullName>
    </submittedName>
</protein>
<dbReference type="InterPro" id="IPR003663">
    <property type="entry name" value="Sugar/inositol_transpt"/>
</dbReference>
<evidence type="ECO:0000256" key="9">
    <source>
        <dbReference type="SAM" id="Phobius"/>
    </source>
</evidence>
<gene>
    <name evidence="11" type="ORF">HII31_02462</name>
</gene>
<dbReference type="Pfam" id="PF00083">
    <property type="entry name" value="Sugar_tr"/>
    <property type="match status" value="1"/>
</dbReference>
<reference evidence="11" key="1">
    <citation type="submission" date="2020-04" db="EMBL/GenBank/DDBJ databases">
        <title>Draft genome resource of the tomato pathogen Pseudocercospora fuligena.</title>
        <authorList>
            <person name="Zaccaron A."/>
        </authorList>
    </citation>
    <scope>NUCLEOTIDE SEQUENCE</scope>
    <source>
        <strain evidence="11">PF001</strain>
    </source>
</reference>
<evidence type="ECO:0000256" key="6">
    <source>
        <dbReference type="ARBA" id="ARBA00023136"/>
    </source>
</evidence>
<keyword evidence="5 9" id="KW-1133">Transmembrane helix</keyword>
<feature type="region of interest" description="Disordered" evidence="8">
    <location>
        <begin position="602"/>
        <end position="626"/>
    </location>
</feature>
<evidence type="ECO:0000256" key="4">
    <source>
        <dbReference type="ARBA" id="ARBA00022692"/>
    </source>
</evidence>
<dbReference type="InterPro" id="IPR020846">
    <property type="entry name" value="MFS_dom"/>
</dbReference>
<dbReference type="Gene3D" id="1.20.1250.20">
    <property type="entry name" value="MFS general substrate transporter like domains"/>
    <property type="match status" value="1"/>
</dbReference>
<evidence type="ECO:0000256" key="3">
    <source>
        <dbReference type="ARBA" id="ARBA00022448"/>
    </source>
</evidence>
<dbReference type="PROSITE" id="PS00216">
    <property type="entry name" value="SUGAR_TRANSPORT_1"/>
    <property type="match status" value="2"/>
</dbReference>
<accession>A0A8H6VRH1</accession>
<dbReference type="InterPro" id="IPR036259">
    <property type="entry name" value="MFS_trans_sf"/>
</dbReference>
<dbReference type="PROSITE" id="PS50850">
    <property type="entry name" value="MFS"/>
    <property type="match status" value="1"/>
</dbReference>
<feature type="transmembrane region" description="Helical" evidence="9">
    <location>
        <begin position="461"/>
        <end position="485"/>
    </location>
</feature>
<dbReference type="NCBIfam" id="TIGR00879">
    <property type="entry name" value="SP"/>
    <property type="match status" value="1"/>
</dbReference>
<dbReference type="InterPro" id="IPR005829">
    <property type="entry name" value="Sugar_transporter_CS"/>
</dbReference>
<keyword evidence="6 9" id="KW-0472">Membrane</keyword>
<dbReference type="OrthoDB" id="2544694at2759"/>
<feature type="transmembrane region" description="Helical" evidence="9">
    <location>
        <begin position="230"/>
        <end position="249"/>
    </location>
</feature>
<dbReference type="InterPro" id="IPR050360">
    <property type="entry name" value="MFS_Sugar_Transporters"/>
</dbReference>
<comment type="similarity">
    <text evidence="2 7">Belongs to the major facilitator superfamily. Sugar transporter (TC 2.A.1.1) family.</text>
</comment>
<proteinExistence type="inferred from homology"/>
<feature type="domain" description="Major facilitator superfamily (MFS) profile" evidence="10">
    <location>
        <begin position="97"/>
        <end position="550"/>
    </location>
</feature>
<feature type="compositionally biased region" description="Basic and acidic residues" evidence="8">
    <location>
        <begin position="603"/>
        <end position="626"/>
    </location>
</feature>
<dbReference type="PRINTS" id="PR00171">
    <property type="entry name" value="SUGRTRNSPORT"/>
</dbReference>
<organism evidence="11 12">
    <name type="scientific">Pseudocercospora fuligena</name>
    <dbReference type="NCBI Taxonomy" id="685502"/>
    <lineage>
        <taxon>Eukaryota</taxon>
        <taxon>Fungi</taxon>
        <taxon>Dikarya</taxon>
        <taxon>Ascomycota</taxon>
        <taxon>Pezizomycotina</taxon>
        <taxon>Dothideomycetes</taxon>
        <taxon>Dothideomycetidae</taxon>
        <taxon>Mycosphaerellales</taxon>
        <taxon>Mycosphaerellaceae</taxon>
        <taxon>Pseudocercospora</taxon>
    </lineage>
</organism>
<comment type="subcellular location">
    <subcellularLocation>
        <location evidence="1">Membrane</location>
        <topology evidence="1">Multi-pass membrane protein</topology>
    </subcellularLocation>
</comment>
<keyword evidence="3 7" id="KW-0813">Transport</keyword>
<feature type="transmembrane region" description="Helical" evidence="9">
    <location>
        <begin position="147"/>
        <end position="165"/>
    </location>
</feature>
<keyword evidence="12" id="KW-1185">Reference proteome</keyword>
<feature type="transmembrane region" description="Helical" evidence="9">
    <location>
        <begin position="88"/>
        <end position="107"/>
    </location>
</feature>
<evidence type="ECO:0000259" key="10">
    <source>
        <dbReference type="PROSITE" id="PS50850"/>
    </source>
</evidence>
<feature type="transmembrane region" description="Helical" evidence="9">
    <location>
        <begin position="261"/>
        <end position="282"/>
    </location>
</feature>
<feature type="transmembrane region" description="Helical" evidence="9">
    <location>
        <begin position="197"/>
        <end position="218"/>
    </location>
</feature>
<dbReference type="AlphaFoldDB" id="A0A8H6VRH1"/>
<dbReference type="InterPro" id="IPR005828">
    <property type="entry name" value="MFS_sugar_transport-like"/>
</dbReference>
<dbReference type="GO" id="GO:0005351">
    <property type="term" value="F:carbohydrate:proton symporter activity"/>
    <property type="evidence" value="ECO:0007669"/>
    <property type="project" value="TreeGrafter"/>
</dbReference>
<keyword evidence="4 9" id="KW-0812">Transmembrane</keyword>
<feature type="transmembrane region" description="Helical" evidence="9">
    <location>
        <begin position="525"/>
        <end position="546"/>
    </location>
</feature>
<dbReference type="Proteomes" id="UP000660729">
    <property type="component" value="Unassembled WGS sequence"/>
</dbReference>
<feature type="transmembrane region" description="Helical" evidence="9">
    <location>
        <begin position="368"/>
        <end position="387"/>
    </location>
</feature>
<comment type="caution">
    <text evidence="11">The sequence shown here is derived from an EMBL/GenBank/DDBJ whole genome shotgun (WGS) entry which is preliminary data.</text>
</comment>
<feature type="transmembrane region" description="Helical" evidence="9">
    <location>
        <begin position="172"/>
        <end position="191"/>
    </location>
</feature>
<dbReference type="SUPFAM" id="SSF103473">
    <property type="entry name" value="MFS general substrate transporter"/>
    <property type="match status" value="1"/>
</dbReference>
<evidence type="ECO:0000256" key="2">
    <source>
        <dbReference type="ARBA" id="ARBA00010992"/>
    </source>
</evidence>
<evidence type="ECO:0000256" key="7">
    <source>
        <dbReference type="RuleBase" id="RU003346"/>
    </source>
</evidence>
<feature type="transmembrane region" description="Helical" evidence="9">
    <location>
        <begin position="497"/>
        <end position="519"/>
    </location>
</feature>
<feature type="transmembrane region" description="Helical" evidence="9">
    <location>
        <begin position="423"/>
        <end position="441"/>
    </location>
</feature>
<name>A0A8H6VRH1_9PEZI</name>
<dbReference type="PANTHER" id="PTHR48022:SF44">
    <property type="entry name" value="SUGAR TRANSPORTER, PUTATIVE (AFU_ORTHOLOGUE AFUA_4G14610)-RELATED"/>
    <property type="match status" value="1"/>
</dbReference>
<keyword evidence="11" id="KW-0762">Sugar transport</keyword>
<evidence type="ECO:0000313" key="11">
    <source>
        <dbReference type="EMBL" id="KAF7196205.1"/>
    </source>
</evidence>
<evidence type="ECO:0000256" key="8">
    <source>
        <dbReference type="SAM" id="MobiDB-lite"/>
    </source>
</evidence>
<evidence type="ECO:0000256" key="1">
    <source>
        <dbReference type="ARBA" id="ARBA00004141"/>
    </source>
</evidence>
<sequence>MPKGFSRLQLRPRVCGFAFMHICRRSPDSLRVHAHVSPDFCLTLSTQELHTVCGEDSWSYSLFLTLLLPISQLQEQLPIMEIQVWRHVPGKTLFFLLNLFSAMALIYEDYNQGVFGTVSGTPGFIRTMGIGADGVVTDPTKQGGLAASYYFGAIWGCLLGGWVADRLGRRKGVAMGAVLSLLGAALMAGSVNSDMMIIARIIAGLGIGFVNSIIPSWVSKLATAHNRGSTFSLVFVANFLGIVIAYWLNFGIRHTADEFRWRFPFAFMCIPMLLVLVSTPLLPESPRWLIANGRRTEAIDILTKLRGDISPEDPSIVAEIEQLDAIVADFGHPRNKYINIFLGGRHSGNLHLGRRAMMGAALQTIQQWTGILAIATWATQLFSLAGFDEYKSGWLAGLINTFGIFGTAAASLVIDRLGRRKSLLVSFVTQGVSLFLVAAFIKTSQDRIVSDPEMATALGTAAAAFAFVFLWFFTMFNIVPCWIYGSEIWPQDVRAKGYSMTVLGWAIGCGVTGFIIPIMLDSLGYGTFLFFGAMNIVSAPVIWLFFPEVANKSLEEINLLFTSDSILVSKNMECYHARLAAAGGSAALAVKTLLEEANGIDHGQADSEKGSSLNMKEEHVSATEKV</sequence>
<dbReference type="GO" id="GO:0016020">
    <property type="term" value="C:membrane"/>
    <property type="evidence" value="ECO:0007669"/>
    <property type="project" value="UniProtKB-SubCell"/>
</dbReference>
<evidence type="ECO:0000256" key="5">
    <source>
        <dbReference type="ARBA" id="ARBA00022989"/>
    </source>
</evidence>
<evidence type="ECO:0000313" key="12">
    <source>
        <dbReference type="Proteomes" id="UP000660729"/>
    </source>
</evidence>